<proteinExistence type="predicted"/>
<dbReference type="HOGENOM" id="CLU_1115797_0_0_1"/>
<dbReference type="EMBL" id="KI980377">
    <property type="protein sequence ID" value="EXK24476.1"/>
    <property type="molecule type" value="Genomic_DNA"/>
</dbReference>
<reference evidence="1" key="1">
    <citation type="submission" date="2012-04" db="EMBL/GenBank/DDBJ databases">
        <title>The Genome Sequence of Fusarium oxysporum melonis.</title>
        <authorList>
            <consortium name="The Broad Institute Genome Sequencing Platform"/>
            <person name="Ma L.-J."/>
            <person name="Gale L.R."/>
            <person name="Schwartz D.C."/>
            <person name="Zhou S."/>
            <person name="Corby-Kistler H."/>
            <person name="Young S.K."/>
            <person name="Zeng Q."/>
            <person name="Gargeya S."/>
            <person name="Fitzgerald M."/>
            <person name="Haas B."/>
            <person name="Abouelleil A."/>
            <person name="Alvarado L."/>
            <person name="Arachchi H.M."/>
            <person name="Berlin A."/>
            <person name="Brown A."/>
            <person name="Chapman S.B."/>
            <person name="Chen Z."/>
            <person name="Dunbar C."/>
            <person name="Freedman E."/>
            <person name="Gearin G."/>
            <person name="Goldberg J."/>
            <person name="Griggs A."/>
            <person name="Gujja S."/>
            <person name="Heiman D."/>
            <person name="Howarth C."/>
            <person name="Larson L."/>
            <person name="Lui A."/>
            <person name="MacDonald P.J.P."/>
            <person name="Montmayeur A."/>
            <person name="Murphy C."/>
            <person name="Neiman D."/>
            <person name="Pearson M."/>
            <person name="Priest M."/>
            <person name="Roberts A."/>
            <person name="Saif S."/>
            <person name="Shea T."/>
            <person name="Shenoy N."/>
            <person name="Sisk P."/>
            <person name="Stolte C."/>
            <person name="Sykes S."/>
            <person name="Wortman J."/>
            <person name="Nusbaum C."/>
            <person name="Birren B."/>
        </authorList>
    </citation>
    <scope>NUCLEOTIDE SEQUENCE</scope>
    <source>
        <strain evidence="1">26406</strain>
    </source>
</reference>
<gene>
    <name evidence="1" type="ORF">FOMG_18797</name>
</gene>
<name>W9ZTR8_FUSOX</name>
<reference evidence="1" key="2">
    <citation type="submission" date="2014-02" db="EMBL/GenBank/DDBJ databases">
        <title>Annotation of the Genome Sequence of Fusarium oxysporum f. sp. melonis 26406.</title>
        <authorList>
            <consortium name="The Broad Institute Genomics Platform"/>
            <person name="Ma L.-J."/>
            <person name="Corby-Kistler H."/>
            <person name="Broz K."/>
            <person name="Gale L.R."/>
            <person name="Jonkers W."/>
            <person name="O'Donnell K."/>
            <person name="Ploetz R."/>
            <person name="Steinberg C."/>
            <person name="Schwartz D.C."/>
            <person name="VanEtten H."/>
            <person name="Zhou S."/>
            <person name="Young S.K."/>
            <person name="Zeng Q."/>
            <person name="Gargeya S."/>
            <person name="Fitzgerald M."/>
            <person name="Abouelleil A."/>
            <person name="Alvarado L."/>
            <person name="Chapman S.B."/>
            <person name="Gainer-Dewar J."/>
            <person name="Goldberg J."/>
            <person name="Griggs A."/>
            <person name="Gujja S."/>
            <person name="Hansen M."/>
            <person name="Howarth C."/>
            <person name="Imamovic A."/>
            <person name="Ireland A."/>
            <person name="Larimer J."/>
            <person name="McCowan C."/>
            <person name="Murphy C."/>
            <person name="Pearson M."/>
            <person name="Poon T.W."/>
            <person name="Priest M."/>
            <person name="Roberts A."/>
            <person name="Saif S."/>
            <person name="Shea T."/>
            <person name="Sykes S."/>
            <person name="Wortman J."/>
            <person name="Nusbaum C."/>
            <person name="Birren B."/>
        </authorList>
    </citation>
    <scope>NUCLEOTIDE SEQUENCE</scope>
    <source>
        <strain evidence="1">26406</strain>
    </source>
</reference>
<organism evidence="1">
    <name type="scientific">Fusarium oxysporum f. sp. melonis 26406</name>
    <dbReference type="NCBI Taxonomy" id="1089452"/>
    <lineage>
        <taxon>Eukaryota</taxon>
        <taxon>Fungi</taxon>
        <taxon>Dikarya</taxon>
        <taxon>Ascomycota</taxon>
        <taxon>Pezizomycotina</taxon>
        <taxon>Sordariomycetes</taxon>
        <taxon>Hypocreomycetidae</taxon>
        <taxon>Hypocreales</taxon>
        <taxon>Nectriaceae</taxon>
        <taxon>Fusarium</taxon>
        <taxon>Fusarium oxysporum species complex</taxon>
    </lineage>
</organism>
<sequence length="237" mass="26949">MPEELSQSTIPKTLEEFRGSEKIVGPPRNEKIRDIQRQEWPTSGKNCLVIFPTENKDKVEVLETKFKDKPNNIDDCFFLQIPVADEGRSQPCNGQGYVCARHRITKAIDIFRDNYPAYLEDKHIGTIIVAAIENFFERDNVPRPVDAAVVGMFNVLTGKMATATSRGVTLHPWFLEEAERSGGFADNNKDCLRTTAGEIVANKFPGVRKADWHKDAVNKPRREFLEEVIEEMEVPWA</sequence>
<protein>
    <submittedName>
        <fullName evidence="1">Uncharacterized protein</fullName>
    </submittedName>
</protein>
<dbReference type="Proteomes" id="UP000030703">
    <property type="component" value="Unassembled WGS sequence"/>
</dbReference>
<evidence type="ECO:0000313" key="1">
    <source>
        <dbReference type="EMBL" id="EXK24476.1"/>
    </source>
</evidence>
<dbReference type="VEuPathDB" id="FungiDB:FOMG_18797"/>
<dbReference type="AlphaFoldDB" id="W9ZTR8"/>
<dbReference type="OrthoDB" id="4968544at2759"/>
<accession>W9ZTR8</accession>